<evidence type="ECO:0000259" key="3">
    <source>
        <dbReference type="PROSITE" id="PS51471"/>
    </source>
</evidence>
<dbReference type="EMBL" id="CP017599">
    <property type="protein sequence ID" value="AOX00768.1"/>
    <property type="molecule type" value="Genomic_DNA"/>
</dbReference>
<keyword evidence="2" id="KW-0479">Metal-binding</keyword>
<keyword evidence="2" id="KW-0408">Iron</keyword>
<dbReference type="GO" id="GO:0046872">
    <property type="term" value="F:metal ion binding"/>
    <property type="evidence" value="ECO:0007669"/>
    <property type="project" value="UniProtKB-KW"/>
</dbReference>
<comment type="similarity">
    <text evidence="2">Belongs to the iron/ascorbate-dependent oxidoreductase family.</text>
</comment>
<dbReference type="SUPFAM" id="SSF51197">
    <property type="entry name" value="Clavaminate synthase-like"/>
    <property type="match status" value="1"/>
</dbReference>
<dbReference type="OrthoDB" id="21825at2"/>
<dbReference type="InterPro" id="IPR027443">
    <property type="entry name" value="IPNS-like_sf"/>
</dbReference>
<dbReference type="Gene3D" id="2.60.120.330">
    <property type="entry name" value="B-lactam Antibiotic, Isopenicillin N Synthase, Chain"/>
    <property type="match status" value="1"/>
</dbReference>
<reference evidence="5" key="1">
    <citation type="submission" date="2016-10" db="EMBL/GenBank/DDBJ databases">
        <title>Comparative genomics uncovers the prolific and rare metabolic potential of the cyanobacterial genus Moorea.</title>
        <authorList>
            <person name="Leao T."/>
            <person name="Castelao G."/>
            <person name="Korobeynikov A."/>
            <person name="Monroe E.A."/>
            <person name="Podell S."/>
            <person name="Glukhov E."/>
            <person name="Allen E."/>
            <person name="Gerwick W.H."/>
            <person name="Gerwick L."/>
        </authorList>
    </citation>
    <scope>NUCLEOTIDE SEQUENCE [LARGE SCALE GENOMIC DNA]</scope>
    <source>
        <strain evidence="5">PAL-8-15-08-1</strain>
    </source>
</reference>
<dbReference type="PANTHER" id="PTHR47990">
    <property type="entry name" value="2-OXOGLUTARATE (2OG) AND FE(II)-DEPENDENT OXYGENASE SUPERFAMILY PROTEIN-RELATED"/>
    <property type="match status" value="1"/>
</dbReference>
<dbReference type="PRINTS" id="PR00682">
    <property type="entry name" value="IPNSYNTHASE"/>
</dbReference>
<dbReference type="Proteomes" id="UP000177870">
    <property type="component" value="Chromosome"/>
</dbReference>
<dbReference type="AlphaFoldDB" id="A0A1D8TT08"/>
<dbReference type="InterPro" id="IPR044861">
    <property type="entry name" value="IPNS-like_FE2OG_OXY"/>
</dbReference>
<comment type="pathway">
    <text evidence="1">Antibiotic biosynthesis.</text>
</comment>
<dbReference type="GO" id="GO:0016491">
    <property type="term" value="F:oxidoreductase activity"/>
    <property type="evidence" value="ECO:0007669"/>
    <property type="project" value="UniProtKB-KW"/>
</dbReference>
<accession>A0A1D8TT08</accession>
<keyword evidence="2" id="KW-0560">Oxidoreductase</keyword>
<evidence type="ECO:0000313" key="4">
    <source>
        <dbReference type="EMBL" id="AOX00768.1"/>
    </source>
</evidence>
<dbReference type="InterPro" id="IPR050231">
    <property type="entry name" value="Iron_ascorbate_oxido_reductase"/>
</dbReference>
<dbReference type="RefSeq" id="WP_070393221.1">
    <property type="nucleotide sequence ID" value="NZ_CP017599.1"/>
</dbReference>
<proteinExistence type="inferred from homology"/>
<dbReference type="Pfam" id="PF03171">
    <property type="entry name" value="2OG-FeII_Oxy"/>
    <property type="match status" value="1"/>
</dbReference>
<evidence type="ECO:0000256" key="1">
    <source>
        <dbReference type="ARBA" id="ARBA00004792"/>
    </source>
</evidence>
<organism evidence="4 5">
    <name type="scientific">Moorena producens PAL-8-15-08-1</name>
    <dbReference type="NCBI Taxonomy" id="1458985"/>
    <lineage>
        <taxon>Bacteria</taxon>
        <taxon>Bacillati</taxon>
        <taxon>Cyanobacteriota</taxon>
        <taxon>Cyanophyceae</taxon>
        <taxon>Coleofasciculales</taxon>
        <taxon>Coleofasciculaceae</taxon>
        <taxon>Moorena</taxon>
    </lineage>
</organism>
<feature type="domain" description="Fe2OG dioxygenase" evidence="3">
    <location>
        <begin position="176"/>
        <end position="282"/>
    </location>
</feature>
<dbReference type="InterPro" id="IPR005123">
    <property type="entry name" value="Oxoglu/Fe-dep_dioxygenase_dom"/>
</dbReference>
<evidence type="ECO:0000313" key="5">
    <source>
        <dbReference type="Proteomes" id="UP000177870"/>
    </source>
</evidence>
<dbReference type="STRING" id="1458985.BJP34_16145"/>
<dbReference type="Pfam" id="PF14226">
    <property type="entry name" value="DIOX_N"/>
    <property type="match status" value="1"/>
</dbReference>
<name>A0A1D8TT08_9CYAN</name>
<evidence type="ECO:0000256" key="2">
    <source>
        <dbReference type="RuleBase" id="RU003682"/>
    </source>
</evidence>
<dbReference type="KEGG" id="mpro:BJP34_16145"/>
<gene>
    <name evidence="4" type="ORF">BJP34_16145</name>
</gene>
<protein>
    <recommendedName>
        <fullName evidence="3">Fe2OG dioxygenase domain-containing protein</fullName>
    </recommendedName>
</protein>
<sequence>MNLVANECSAANASNSIPVIDFQPFITGDSSSQKAVAAKLERAMQHVGCFYLSNTAVSLTAVAQVFTLCKYFFALPSSEKEQLLIPPDGSYHGYIVKRADGKITSEKLSITQENLQSPSVGVQDQRSQWFEEHPEFCNSLSQAYGNFQDTMDNIFLALAMALDAPQNYFKDLHSQRNDSMLLHHYPPLAPTQESVPMRNTEHIDYGSLSFLFQDEVGGLEVYTQTGDWVAVQPIQNIPLIVLGNIMSRWTNDKYPGTMHRVSLATARNTTRERYSFGLFPAPNENAEITCLESYLAPNEKPKYPPILTHEYYNQGFEAKQKQQKQLD</sequence>
<dbReference type="PROSITE" id="PS51471">
    <property type="entry name" value="FE2OG_OXY"/>
    <property type="match status" value="1"/>
</dbReference>
<dbReference type="InterPro" id="IPR026992">
    <property type="entry name" value="DIOX_N"/>
</dbReference>